<dbReference type="SUPFAM" id="SSF53697">
    <property type="entry name" value="SIS domain"/>
    <property type="match status" value="1"/>
</dbReference>
<dbReference type="AlphaFoldDB" id="A0A127M1V6"/>
<proteinExistence type="inferred from homology"/>
<organism evidence="9 10">
    <name type="scientific">Zhongshania aliphaticivorans</name>
    <dbReference type="NCBI Taxonomy" id="1470434"/>
    <lineage>
        <taxon>Bacteria</taxon>
        <taxon>Pseudomonadati</taxon>
        <taxon>Pseudomonadota</taxon>
        <taxon>Gammaproteobacteria</taxon>
        <taxon>Cellvibrionales</taxon>
        <taxon>Spongiibacteraceae</taxon>
        <taxon>Zhongshania</taxon>
    </lineage>
</organism>
<dbReference type="InterPro" id="IPR023096">
    <property type="entry name" value="G6P_Isomerase_C"/>
</dbReference>
<dbReference type="PRINTS" id="PR00662">
    <property type="entry name" value="G6PISOMERASE"/>
</dbReference>
<protein>
    <recommendedName>
        <fullName evidence="7">Glucose-6-phosphate isomerase</fullName>
        <shortName evidence="7">GPI</shortName>
        <ecNumber evidence="7">5.3.1.9</ecNumber>
    </recommendedName>
    <alternativeName>
        <fullName evidence="7">Phosphoglucose isomerase</fullName>
        <shortName evidence="7">PGI</shortName>
    </alternativeName>
    <alternativeName>
        <fullName evidence="7">Phosphohexose isomerase</fullName>
        <shortName evidence="7">PHI</shortName>
    </alternativeName>
</protein>
<gene>
    <name evidence="7" type="primary">pgi</name>
    <name evidence="9" type="ORF">AZF00_02320</name>
</gene>
<dbReference type="PROSITE" id="PS51463">
    <property type="entry name" value="P_GLUCOSE_ISOMERASE_3"/>
    <property type="match status" value="1"/>
</dbReference>
<keyword evidence="7" id="KW-0963">Cytoplasm</keyword>
<reference evidence="9 10" key="1">
    <citation type="submission" date="2015-12" db="EMBL/GenBank/DDBJ databases">
        <authorList>
            <person name="Shamseldin A."/>
            <person name="Moawad H."/>
            <person name="Abd El-Rahim W.M."/>
            <person name="Sadowsky M.J."/>
        </authorList>
    </citation>
    <scope>NUCLEOTIDE SEQUENCE [LARGE SCALE GENOMIC DNA]</scope>
    <source>
        <strain evidence="9 10">SM2</strain>
    </source>
</reference>
<dbReference type="EMBL" id="CP014544">
    <property type="protein sequence ID" value="AMO67204.1"/>
    <property type="molecule type" value="Genomic_DNA"/>
</dbReference>
<comment type="catalytic activity">
    <reaction evidence="6 7 8">
        <text>alpha-D-glucose 6-phosphate = beta-D-fructose 6-phosphate</text>
        <dbReference type="Rhea" id="RHEA:11816"/>
        <dbReference type="ChEBI" id="CHEBI:57634"/>
        <dbReference type="ChEBI" id="CHEBI:58225"/>
        <dbReference type="EC" id="5.3.1.9"/>
    </reaction>
</comment>
<evidence type="ECO:0000256" key="3">
    <source>
        <dbReference type="ARBA" id="ARBA00022432"/>
    </source>
</evidence>
<dbReference type="CDD" id="cd05016">
    <property type="entry name" value="SIS_PGI_2"/>
    <property type="match status" value="1"/>
</dbReference>
<comment type="similarity">
    <text evidence="2 7 8">Belongs to the GPI family.</text>
</comment>
<evidence type="ECO:0000256" key="2">
    <source>
        <dbReference type="ARBA" id="ARBA00006604"/>
    </source>
</evidence>
<dbReference type="UniPathway" id="UPA00138"/>
<dbReference type="GO" id="GO:0097367">
    <property type="term" value="F:carbohydrate derivative binding"/>
    <property type="evidence" value="ECO:0007669"/>
    <property type="project" value="InterPro"/>
</dbReference>
<dbReference type="UniPathway" id="UPA00109">
    <property type="reaction ID" value="UER00181"/>
</dbReference>
<evidence type="ECO:0000256" key="7">
    <source>
        <dbReference type="HAMAP-Rule" id="MF_00473"/>
    </source>
</evidence>
<dbReference type="GO" id="GO:0051156">
    <property type="term" value="P:glucose 6-phosphate metabolic process"/>
    <property type="evidence" value="ECO:0007669"/>
    <property type="project" value="TreeGrafter"/>
</dbReference>
<dbReference type="InterPro" id="IPR001672">
    <property type="entry name" value="G6P_Isomerase"/>
</dbReference>
<dbReference type="NCBIfam" id="NF001211">
    <property type="entry name" value="PRK00179.1"/>
    <property type="match status" value="1"/>
</dbReference>
<evidence type="ECO:0000256" key="6">
    <source>
        <dbReference type="ARBA" id="ARBA00029321"/>
    </source>
</evidence>
<evidence type="ECO:0000313" key="9">
    <source>
        <dbReference type="EMBL" id="AMO67204.1"/>
    </source>
</evidence>
<feature type="active site" evidence="7">
    <location>
        <position position="531"/>
    </location>
</feature>
<dbReference type="PANTHER" id="PTHR11469">
    <property type="entry name" value="GLUCOSE-6-PHOSPHATE ISOMERASE"/>
    <property type="match status" value="1"/>
</dbReference>
<dbReference type="Pfam" id="PF00342">
    <property type="entry name" value="PGI"/>
    <property type="match status" value="1"/>
</dbReference>
<comment type="function">
    <text evidence="7">Catalyzes the reversible isomerization of glucose-6-phosphate to fructose-6-phosphate.</text>
</comment>
<evidence type="ECO:0000256" key="8">
    <source>
        <dbReference type="RuleBase" id="RU000612"/>
    </source>
</evidence>
<keyword evidence="5 7" id="KW-0413">Isomerase</keyword>
<dbReference type="GO" id="GO:0004347">
    <property type="term" value="F:glucose-6-phosphate isomerase activity"/>
    <property type="evidence" value="ECO:0007669"/>
    <property type="project" value="UniProtKB-UniRule"/>
</dbReference>
<dbReference type="EC" id="5.3.1.9" evidence="7"/>
<comment type="pathway">
    <text evidence="7">Carbohydrate biosynthesis; gluconeogenesis.</text>
</comment>
<dbReference type="GO" id="GO:0005829">
    <property type="term" value="C:cytosol"/>
    <property type="evidence" value="ECO:0007669"/>
    <property type="project" value="TreeGrafter"/>
</dbReference>
<evidence type="ECO:0000256" key="1">
    <source>
        <dbReference type="ARBA" id="ARBA00004926"/>
    </source>
</evidence>
<dbReference type="InterPro" id="IPR046348">
    <property type="entry name" value="SIS_dom_sf"/>
</dbReference>
<name>A0A127M1V6_9GAMM</name>
<dbReference type="Gene3D" id="1.10.1390.10">
    <property type="match status" value="1"/>
</dbReference>
<dbReference type="GO" id="GO:0006094">
    <property type="term" value="P:gluconeogenesis"/>
    <property type="evidence" value="ECO:0007669"/>
    <property type="project" value="UniProtKB-UniRule"/>
</dbReference>
<dbReference type="InterPro" id="IPR035476">
    <property type="entry name" value="SIS_PGI_1"/>
</dbReference>
<comment type="subcellular location">
    <subcellularLocation>
        <location evidence="7">Cytoplasm</location>
    </subcellularLocation>
</comment>
<dbReference type="Gene3D" id="3.40.50.10490">
    <property type="entry name" value="Glucose-6-phosphate isomerase like protein, domain 1"/>
    <property type="match status" value="2"/>
</dbReference>
<dbReference type="Proteomes" id="UP000074119">
    <property type="component" value="Chromosome"/>
</dbReference>
<dbReference type="CDD" id="cd05015">
    <property type="entry name" value="SIS_PGI_1"/>
    <property type="match status" value="1"/>
</dbReference>
<evidence type="ECO:0000313" key="10">
    <source>
        <dbReference type="Proteomes" id="UP000074119"/>
    </source>
</evidence>
<dbReference type="PROSITE" id="PS00174">
    <property type="entry name" value="P_GLUCOSE_ISOMERASE_2"/>
    <property type="match status" value="1"/>
</dbReference>
<accession>A0A127M1V6</accession>
<evidence type="ECO:0000256" key="4">
    <source>
        <dbReference type="ARBA" id="ARBA00023152"/>
    </source>
</evidence>
<dbReference type="InterPro" id="IPR035482">
    <property type="entry name" value="SIS_PGI_2"/>
</dbReference>
<dbReference type="STRING" id="1470434.AZF00_02320"/>
<feature type="active site" evidence="7">
    <location>
        <position position="403"/>
    </location>
</feature>
<sequence>MEKLARTETDIRGVILSTAVDQASAKLSDLDLQTQLTELARNAANTPLKNRFKLDPLRASTFSGHVGPLFVDFAKHHLDTGILSTLCTLAHQRGVPQQLDALRAGAKLNNTEDRSANYPCLRRWASSDTSAAHDPAIDAMYRKMEALVTAIHAGTHRSSTGQTFTDVVNIGIGGSDFGPRLVCDALSNQHPNTLRPHFAANIDPSVMTEILARVPAETTLFIVASKSFGTQESRCNAQTARAWLQSALGTRDVDAHFMAVSSKPEAAKAFGISEELIIPVPEWVGGRFSVWSGFGLAIALCAGMDSFRALLKGGYAVDQHVASQPLESNIPLILGMLDVWYRNAWGMTSHAVLPYEHHLKLLPIYLQQLFMESAGKSVKADGSPTAGATGGVIWGTEGTNGQHSFHQLLHQGSDAIPCDFIASLSSHNPIGEQHQALIANCFSQSLVLMQGQAAADIEKDLIASGMDASAARQLAQHKAMPGNRPSTTILMNKLDAESLGALIALYEYRLFATSFMWGINPFDQWGVELGKQISQTLMASLSGDDTATLDSSTSQLIALFRQAQDA</sequence>
<keyword evidence="3 7" id="KW-0312">Gluconeogenesis</keyword>
<comment type="pathway">
    <text evidence="1 7 8">Carbohydrate degradation; glycolysis; D-glyceraldehyde 3-phosphate and glycerone phosphate from D-glucose: step 2/4.</text>
</comment>
<evidence type="ECO:0000256" key="5">
    <source>
        <dbReference type="ARBA" id="ARBA00023235"/>
    </source>
</evidence>
<dbReference type="GO" id="GO:0006096">
    <property type="term" value="P:glycolytic process"/>
    <property type="evidence" value="ECO:0007669"/>
    <property type="project" value="UniProtKB-UniRule"/>
</dbReference>
<dbReference type="HAMAP" id="MF_00473">
    <property type="entry name" value="G6P_isomerase"/>
    <property type="match status" value="1"/>
</dbReference>
<keyword evidence="4 7" id="KW-0324">Glycolysis</keyword>
<feature type="active site" description="Proton donor" evidence="7">
    <location>
        <position position="372"/>
    </location>
</feature>
<dbReference type="KEGG" id="zal:AZF00_02320"/>
<dbReference type="GO" id="GO:0048029">
    <property type="term" value="F:monosaccharide binding"/>
    <property type="evidence" value="ECO:0007669"/>
    <property type="project" value="TreeGrafter"/>
</dbReference>
<dbReference type="PANTHER" id="PTHR11469:SF1">
    <property type="entry name" value="GLUCOSE-6-PHOSPHATE ISOMERASE"/>
    <property type="match status" value="1"/>
</dbReference>
<dbReference type="InterPro" id="IPR018189">
    <property type="entry name" value="Phosphoglucose_isomerase_CS"/>
</dbReference>